<dbReference type="SMART" id="SM00563">
    <property type="entry name" value="PlsC"/>
    <property type="match status" value="1"/>
</dbReference>
<dbReference type="GO" id="GO:0016746">
    <property type="term" value="F:acyltransferase activity"/>
    <property type="evidence" value="ECO:0007669"/>
    <property type="project" value="UniProtKB-KW"/>
</dbReference>
<evidence type="ECO:0000313" key="8">
    <source>
        <dbReference type="EMBL" id="MEE1884547.1"/>
    </source>
</evidence>
<evidence type="ECO:0000313" key="9">
    <source>
        <dbReference type="Proteomes" id="UP001337681"/>
    </source>
</evidence>
<comment type="caution">
    <text evidence="8">The sequence shown here is derived from an EMBL/GenBank/DDBJ whole genome shotgun (WGS) entry which is preliminary data.</text>
</comment>
<dbReference type="CDD" id="cd07989">
    <property type="entry name" value="LPLAT_AGPAT-like"/>
    <property type="match status" value="1"/>
</dbReference>
<protein>
    <submittedName>
        <fullName evidence="8">Lysophospholipid acyltransferase family protein</fullName>
    </submittedName>
</protein>
<comment type="pathway">
    <text evidence="1">Lipid metabolism.</text>
</comment>
<evidence type="ECO:0000256" key="6">
    <source>
        <dbReference type="SAM" id="Phobius"/>
    </source>
</evidence>
<keyword evidence="6" id="KW-1133">Transmembrane helix</keyword>
<dbReference type="InterPro" id="IPR002123">
    <property type="entry name" value="Plipid/glycerol_acylTrfase"/>
</dbReference>
<reference evidence="8 9" key="1">
    <citation type="submission" date="2024-01" db="EMBL/GenBank/DDBJ databases">
        <title>Pedobacter sp. nov., isolated from oil-contaminated soil.</title>
        <authorList>
            <person name="Le N.T.T."/>
        </authorList>
    </citation>
    <scope>NUCLEOTIDE SEQUENCE [LARGE SCALE GENOMIC DNA]</scope>
    <source>
        <strain evidence="8 9">VNH31</strain>
    </source>
</reference>
<keyword evidence="4" id="KW-0443">Lipid metabolism</keyword>
<sequence>MKNLIGIIYITYSVIIFISIMLLIFPFIILSSVFLKKNKARKTNLFLLKIWAKTFISFVGLSVSIKYNTPINLSKTYIYTVNHSSFLDAIAVAIVMPQSFSPLGKIEMKKIPIFGFIYSKVVITLDRKSRESRDQSVKLLKNELLNGTSILIFPEGTMNRTSELLTEFYDGAFRIAIETNTSILPFVISNSKKLLPADDILKFRPGKIEVVFGNEIEVNNLKTEDLNSLKNTVRSEMYNMLIKSGSH</sequence>
<name>A0ABU7GZU2_9SPHI</name>
<accession>A0ABU7GZU2</accession>
<evidence type="ECO:0000256" key="2">
    <source>
        <dbReference type="ARBA" id="ARBA00022516"/>
    </source>
</evidence>
<keyword evidence="5 8" id="KW-0012">Acyltransferase</keyword>
<dbReference type="PANTHER" id="PTHR10434">
    <property type="entry name" value="1-ACYL-SN-GLYCEROL-3-PHOSPHATE ACYLTRANSFERASE"/>
    <property type="match status" value="1"/>
</dbReference>
<keyword evidence="9" id="KW-1185">Reference proteome</keyword>
<proteinExistence type="predicted"/>
<dbReference type="Proteomes" id="UP001337681">
    <property type="component" value="Unassembled WGS sequence"/>
</dbReference>
<dbReference type="PANTHER" id="PTHR10434:SF64">
    <property type="entry name" value="1-ACYL-SN-GLYCEROL-3-PHOSPHATE ACYLTRANSFERASE-RELATED"/>
    <property type="match status" value="1"/>
</dbReference>
<dbReference type="EMBL" id="JAZDQU010000001">
    <property type="protein sequence ID" value="MEE1884547.1"/>
    <property type="molecule type" value="Genomic_DNA"/>
</dbReference>
<feature type="transmembrane region" description="Helical" evidence="6">
    <location>
        <begin position="6"/>
        <end position="34"/>
    </location>
</feature>
<gene>
    <name evidence="8" type="ORF">VRU49_03835</name>
</gene>
<feature type="transmembrane region" description="Helical" evidence="6">
    <location>
        <begin position="46"/>
        <end position="65"/>
    </location>
</feature>
<dbReference type="SUPFAM" id="SSF69593">
    <property type="entry name" value="Glycerol-3-phosphate (1)-acyltransferase"/>
    <property type="match status" value="1"/>
</dbReference>
<evidence type="ECO:0000256" key="1">
    <source>
        <dbReference type="ARBA" id="ARBA00005189"/>
    </source>
</evidence>
<evidence type="ECO:0000259" key="7">
    <source>
        <dbReference type="SMART" id="SM00563"/>
    </source>
</evidence>
<organism evidence="8 9">
    <name type="scientific">Pedobacter flavus</name>
    <dbReference type="NCBI Taxonomy" id="3113906"/>
    <lineage>
        <taxon>Bacteria</taxon>
        <taxon>Pseudomonadati</taxon>
        <taxon>Bacteroidota</taxon>
        <taxon>Sphingobacteriia</taxon>
        <taxon>Sphingobacteriales</taxon>
        <taxon>Sphingobacteriaceae</taxon>
        <taxon>Pedobacter</taxon>
    </lineage>
</organism>
<evidence type="ECO:0000256" key="5">
    <source>
        <dbReference type="ARBA" id="ARBA00023315"/>
    </source>
</evidence>
<feature type="domain" description="Phospholipid/glycerol acyltransferase" evidence="7">
    <location>
        <begin position="77"/>
        <end position="191"/>
    </location>
</feature>
<keyword evidence="6" id="KW-0472">Membrane</keyword>
<feature type="transmembrane region" description="Helical" evidence="6">
    <location>
        <begin position="77"/>
        <end position="100"/>
    </location>
</feature>
<dbReference type="Pfam" id="PF01553">
    <property type="entry name" value="Acyltransferase"/>
    <property type="match status" value="1"/>
</dbReference>
<keyword evidence="2" id="KW-0444">Lipid biosynthesis</keyword>
<evidence type="ECO:0000256" key="3">
    <source>
        <dbReference type="ARBA" id="ARBA00022679"/>
    </source>
</evidence>
<dbReference type="RefSeq" id="WP_330145461.1">
    <property type="nucleotide sequence ID" value="NZ_JAZDQU010000001.1"/>
</dbReference>
<keyword evidence="3" id="KW-0808">Transferase</keyword>
<evidence type="ECO:0000256" key="4">
    <source>
        <dbReference type="ARBA" id="ARBA00023098"/>
    </source>
</evidence>
<keyword evidence="6" id="KW-0812">Transmembrane</keyword>